<evidence type="ECO:0000256" key="3">
    <source>
        <dbReference type="ARBA" id="ARBA00023018"/>
    </source>
</evidence>
<protein>
    <recommendedName>
        <fullName evidence="10">ATP-grasp domain-containing protein</fullName>
    </recommendedName>
</protein>
<evidence type="ECO:0000256" key="1">
    <source>
        <dbReference type="ARBA" id="ARBA00008243"/>
    </source>
</evidence>
<dbReference type="Gene3D" id="3.30.1490.20">
    <property type="entry name" value="ATP-grasp fold, A domain"/>
    <property type="match status" value="1"/>
</dbReference>
<dbReference type="PANTHER" id="PTHR10841">
    <property type="entry name" value="SYNAPSIN"/>
    <property type="match status" value="1"/>
</dbReference>
<evidence type="ECO:0000256" key="4">
    <source>
        <dbReference type="ARBA" id="ARBA00034103"/>
    </source>
</evidence>
<organism evidence="9">
    <name type="scientific">Arcella intermedia</name>
    <dbReference type="NCBI Taxonomy" id="1963864"/>
    <lineage>
        <taxon>Eukaryota</taxon>
        <taxon>Amoebozoa</taxon>
        <taxon>Tubulinea</taxon>
        <taxon>Elardia</taxon>
        <taxon>Arcellinida</taxon>
        <taxon>Sphaerothecina</taxon>
        <taxon>Arcellidae</taxon>
        <taxon>Arcella</taxon>
    </lineage>
</organism>
<dbReference type="PANTHER" id="PTHR10841:SF17">
    <property type="entry name" value="SYNAPSIN"/>
    <property type="match status" value="1"/>
</dbReference>
<dbReference type="Gene3D" id="3.40.50.20">
    <property type="match status" value="1"/>
</dbReference>
<dbReference type="Pfam" id="PF02750">
    <property type="entry name" value="Synapsin_C"/>
    <property type="match status" value="1"/>
</dbReference>
<name>A0A6B2L4A2_9EUKA</name>
<dbReference type="InterPro" id="IPR020898">
    <property type="entry name" value="Synapsin_ATP-bd_dom"/>
</dbReference>
<evidence type="ECO:0000256" key="6">
    <source>
        <dbReference type="SAM" id="MobiDB-lite"/>
    </source>
</evidence>
<evidence type="ECO:0000256" key="5">
    <source>
        <dbReference type="SAM" id="Coils"/>
    </source>
</evidence>
<accession>A0A6B2L4A2</accession>
<dbReference type="SUPFAM" id="SSF56059">
    <property type="entry name" value="Glutathione synthetase ATP-binding domain-like"/>
    <property type="match status" value="1"/>
</dbReference>
<dbReference type="PRINTS" id="PR01368">
    <property type="entry name" value="SYNAPSIN"/>
</dbReference>
<feature type="coiled-coil region" evidence="5">
    <location>
        <begin position="389"/>
        <end position="434"/>
    </location>
</feature>
<evidence type="ECO:0000256" key="2">
    <source>
        <dbReference type="ARBA" id="ARBA00022553"/>
    </source>
</evidence>
<feature type="domain" description="Synapsin ATP-binding" evidence="8">
    <location>
        <begin position="109"/>
        <end position="307"/>
    </location>
</feature>
<evidence type="ECO:0000259" key="7">
    <source>
        <dbReference type="Pfam" id="PF02078"/>
    </source>
</evidence>
<dbReference type="AlphaFoldDB" id="A0A6B2L4A2"/>
<comment type="subcellular location">
    <subcellularLocation>
        <location evidence="4">Synapse</location>
    </subcellularLocation>
</comment>
<dbReference type="InterPro" id="IPR001359">
    <property type="entry name" value="Synapsin"/>
</dbReference>
<dbReference type="InterPro" id="IPR013815">
    <property type="entry name" value="ATP_grasp_subdomain_1"/>
</dbReference>
<dbReference type="GO" id="GO:0005524">
    <property type="term" value="F:ATP binding"/>
    <property type="evidence" value="ECO:0007669"/>
    <property type="project" value="InterPro"/>
</dbReference>
<dbReference type="Gene3D" id="3.30.470.20">
    <property type="entry name" value="ATP-grasp fold, B domain"/>
    <property type="match status" value="1"/>
</dbReference>
<keyword evidence="5" id="KW-0175">Coiled coil</keyword>
<keyword evidence="2" id="KW-0597">Phosphoprotein</keyword>
<reference evidence="9" key="1">
    <citation type="journal article" date="2020" name="J. Eukaryot. Microbiol.">
        <title>De novo Sequencing, Assembly and Annotation of the Transcriptome for the Free-Living Testate Amoeba Arcella intermedia.</title>
        <authorList>
            <person name="Ribeiro G.M."/>
            <person name="Porfirio-Sousa A.L."/>
            <person name="Maurer-Alcala X.X."/>
            <person name="Katz L.A."/>
            <person name="Lahr D.J.G."/>
        </authorList>
    </citation>
    <scope>NUCLEOTIDE SEQUENCE</scope>
</reference>
<feature type="region of interest" description="Disordered" evidence="6">
    <location>
        <begin position="324"/>
        <end position="381"/>
    </location>
</feature>
<dbReference type="EMBL" id="GIBP01002835">
    <property type="protein sequence ID" value="NDV31804.1"/>
    <property type="molecule type" value="Transcribed_RNA"/>
</dbReference>
<dbReference type="SUPFAM" id="SSF52440">
    <property type="entry name" value="PreATP-grasp domain"/>
    <property type="match status" value="1"/>
</dbReference>
<feature type="compositionally biased region" description="Basic and acidic residues" evidence="6">
    <location>
        <begin position="324"/>
        <end position="367"/>
    </location>
</feature>
<evidence type="ECO:0000313" key="9">
    <source>
        <dbReference type="EMBL" id="NDV31804.1"/>
    </source>
</evidence>
<evidence type="ECO:0008006" key="10">
    <source>
        <dbReference type="Google" id="ProtNLM"/>
    </source>
</evidence>
<proteinExistence type="inferred from homology"/>
<feature type="domain" description="Synapsin pre-ATP-grasp" evidence="7">
    <location>
        <begin position="2"/>
        <end position="104"/>
    </location>
</feature>
<comment type="similarity">
    <text evidence="1">Belongs to the synapsin family.</text>
</comment>
<sequence length="439" mass="50216">MKKLLVVGSQQINYTELFQGALVNNEPVTVEHCTWNDVSVCSYGDNGGLVVSISPSLRPLPGTAQDKRRVFHPDFVLLRAGCRGDARTDWRHMLSVIAHSNVPCINNVDSFVVSQDKAQLYGKLLRVKRRLGGFASFPLVPQGCYSDWGAATFPPDCPCVGKVGTASGGLGKMKINTVDEWDDFRSIMTMQPQYFATEPFINWTYDIRIQKIGNHYRAFRRTSKHWKSNVDITMKDEDIPVEERYKAWLDEAAAECGMDICAMDVLRVEPEGKEFILELNSSAIGLNGRHAKEDATFIRDLVLRRMEEALILKKGLPPKVIKEEEKKKKKIEKKEQLQNEDKEEKPQKDEKEDKDAKEGKEGEDKREKKGKGKKKKIVEELDEHPQLSYQTLLLKVKELEAELEQQIQARNNEKQQYLTQIQQLQEEKEKSGIKSFFKL</sequence>
<evidence type="ECO:0000259" key="8">
    <source>
        <dbReference type="Pfam" id="PF02750"/>
    </source>
</evidence>
<dbReference type="InterPro" id="IPR016185">
    <property type="entry name" value="PreATP-grasp_dom_sf"/>
</dbReference>
<keyword evidence="3" id="KW-0770">Synapse</keyword>
<dbReference type="InterPro" id="IPR020897">
    <property type="entry name" value="Synapsin_pre-ATP-grasp_dom"/>
</dbReference>
<dbReference type="Pfam" id="PF02078">
    <property type="entry name" value="Synapsin"/>
    <property type="match status" value="1"/>
</dbReference>